<keyword evidence="6" id="KW-1185">Reference proteome</keyword>
<evidence type="ECO:0000313" key="5">
    <source>
        <dbReference type="EMBL" id="AXI99842.1"/>
    </source>
</evidence>
<sequence>MTPINNLSALVVLLFMLSACSGNSLQPHDEKDSNPFGLNIPDSFLFSSTKEAQISISAKLPSGQPLARAVYHIWDGHPNEGGSRLSSFFLDDNGSLNTTLEIPAHLDEVYISTNFIGAAHLTPVPVSGNSIHYTHQPAASRAVANPQEMASTSDSFLNQPAGLLNSQFTPIGEWDLTTGRPDYLVIPDDLNYDFLERINDVLDGSNIAVHRPELLNSTIPRDLYLESEGQVWVTFVHSDPDARYNNALGFYTYTADTKPQSMDDIDDKYIIFPRARLEDGILNAGDKVQLRIPGTDGIFPAGTYIGWFLVANGWHNDGSVRERGHLHTHSSNYEHNTDHSDPGLEEHLVVLYDVQESKLVFGWEDMVRSANNRSSNDFNDLIFYATWTLEGAVDPDGVPVLPDPNNSDPKIYNYGPAEDRFGTLLFEDLWPSYGDYDMNDLVVSYQSKETANINNNVEEIEFTLVIRATGATISSGLGFMFDNVPPSNVASVSGNRLTSGNITTNGNGTENEQQWATIIAFDDSNLNMPTFSNVYPHRAHVDYDTVTVTVTFTNPVPKMLLGSSPYNVFSFRTNERSHEIHLPGRKPSNLADTSKFGTRDDDSDPSAGRFYISNGNLNWALNVPDQIPYPHENASFLQAYKYFGDWAQSGGSDHANWYKDEGENRNQSALYINPNAGGNEGDEED</sequence>
<feature type="signal peptide" evidence="2">
    <location>
        <begin position="1"/>
        <end position="21"/>
    </location>
</feature>
<evidence type="ECO:0000256" key="2">
    <source>
        <dbReference type="SAM" id="SignalP"/>
    </source>
</evidence>
<feature type="region of interest" description="Disordered" evidence="1">
    <location>
        <begin position="579"/>
        <end position="605"/>
    </location>
</feature>
<feature type="region of interest" description="Disordered" evidence="1">
    <location>
        <begin position="658"/>
        <end position="685"/>
    </location>
</feature>
<dbReference type="KEGG" id="cprv:CYPRO_0558"/>
<feature type="domain" description="DUF4842" evidence="4">
    <location>
        <begin position="455"/>
        <end position="658"/>
    </location>
</feature>
<keyword evidence="2" id="KW-0732">Signal</keyword>
<reference evidence="5 6" key="1">
    <citation type="submission" date="2018-03" db="EMBL/GenBank/DDBJ databases">
        <title>Phenotypic and genomic properties of Cyclonatronum proteinivorum gen. nov., sp. nov., a haloalkaliphilic bacteroidete from soda lakes possessing Na+-translocating rhodopsin.</title>
        <authorList>
            <person name="Toshchakov S.V."/>
            <person name="Korzhenkov A."/>
            <person name="Samarov N.I."/>
            <person name="Kublanov I.V."/>
            <person name="Muntyan M.S."/>
            <person name="Sorokin D.Y."/>
        </authorList>
    </citation>
    <scope>NUCLEOTIDE SEQUENCE [LARGE SCALE GENOMIC DNA]</scope>
    <source>
        <strain evidence="5 6">Omega</strain>
    </source>
</reference>
<feature type="chain" id="PRO_5017005699" evidence="2">
    <location>
        <begin position="22"/>
        <end position="685"/>
    </location>
</feature>
<proteinExistence type="predicted"/>
<dbReference type="InterPro" id="IPR025193">
    <property type="entry name" value="DUF4114"/>
</dbReference>
<evidence type="ECO:0000259" key="4">
    <source>
        <dbReference type="Pfam" id="PF16130"/>
    </source>
</evidence>
<dbReference type="EMBL" id="CP027806">
    <property type="protein sequence ID" value="AXI99842.1"/>
    <property type="molecule type" value="Genomic_DNA"/>
</dbReference>
<dbReference type="NCBIfam" id="TIGR04456">
    <property type="entry name" value="LruC_dom"/>
    <property type="match status" value="1"/>
</dbReference>
<dbReference type="Pfam" id="PF13448">
    <property type="entry name" value="DUF4114"/>
    <property type="match status" value="1"/>
</dbReference>
<evidence type="ECO:0000256" key="1">
    <source>
        <dbReference type="SAM" id="MobiDB-lite"/>
    </source>
</evidence>
<gene>
    <name evidence="5" type="ORF">CYPRO_0558</name>
</gene>
<dbReference type="InterPro" id="IPR032295">
    <property type="entry name" value="DUF4842"/>
</dbReference>
<name>A0A345UH91_9BACT</name>
<feature type="domain" description="DUF4114" evidence="3">
    <location>
        <begin position="299"/>
        <end position="387"/>
    </location>
</feature>
<dbReference type="RefSeq" id="WP_114983176.1">
    <property type="nucleotide sequence ID" value="NZ_CP027806.1"/>
</dbReference>
<dbReference type="Pfam" id="PF16130">
    <property type="entry name" value="DUF4842"/>
    <property type="match status" value="1"/>
</dbReference>
<accession>A0A345UH91</accession>
<dbReference type="InterPro" id="IPR031025">
    <property type="entry name" value="LruC_dom"/>
</dbReference>
<dbReference type="Proteomes" id="UP000254808">
    <property type="component" value="Chromosome"/>
</dbReference>
<protein>
    <submittedName>
        <fullName evidence="5">LruC domain-containing protein</fullName>
    </submittedName>
</protein>
<organism evidence="5 6">
    <name type="scientific">Cyclonatronum proteinivorum</name>
    <dbReference type="NCBI Taxonomy" id="1457365"/>
    <lineage>
        <taxon>Bacteria</taxon>
        <taxon>Pseudomonadati</taxon>
        <taxon>Balneolota</taxon>
        <taxon>Balneolia</taxon>
        <taxon>Balneolales</taxon>
        <taxon>Cyclonatronaceae</taxon>
        <taxon>Cyclonatronum</taxon>
    </lineage>
</organism>
<dbReference type="OrthoDB" id="1204817at2"/>
<evidence type="ECO:0000313" key="6">
    <source>
        <dbReference type="Proteomes" id="UP000254808"/>
    </source>
</evidence>
<evidence type="ECO:0000259" key="3">
    <source>
        <dbReference type="Pfam" id="PF13448"/>
    </source>
</evidence>
<dbReference type="AlphaFoldDB" id="A0A345UH91"/>